<sequence length="109" mass="11802">MSRLSCTVADALERLPAAAKLLENGEGQDAYEPPSSETLAEIRMLLVHITCYAMNEDGASSLLTAILTRHVVRDALLLITAVASRYRLTFDTDDAHRRNLSAAVFGVVG</sequence>
<name>A0A9W6F1I8_9CHLO</name>
<keyword evidence="2" id="KW-1185">Reference proteome</keyword>
<reference evidence="1 2" key="1">
    <citation type="journal article" date="2023" name="Commun. Biol.">
        <title>Reorganization of the ancestral sex-determining regions during the evolution of trioecy in Pleodorina starrii.</title>
        <authorList>
            <person name="Takahashi K."/>
            <person name="Suzuki S."/>
            <person name="Kawai-Toyooka H."/>
            <person name="Yamamoto K."/>
            <person name="Hamaji T."/>
            <person name="Ootsuki R."/>
            <person name="Yamaguchi H."/>
            <person name="Kawachi M."/>
            <person name="Higashiyama T."/>
            <person name="Nozaki H."/>
        </authorList>
    </citation>
    <scope>NUCLEOTIDE SEQUENCE [LARGE SCALE GENOMIC DNA]</scope>
    <source>
        <strain evidence="1 2">NIES-4479</strain>
    </source>
</reference>
<organism evidence="1 2">
    <name type="scientific">Pleodorina starrii</name>
    <dbReference type="NCBI Taxonomy" id="330485"/>
    <lineage>
        <taxon>Eukaryota</taxon>
        <taxon>Viridiplantae</taxon>
        <taxon>Chlorophyta</taxon>
        <taxon>core chlorophytes</taxon>
        <taxon>Chlorophyceae</taxon>
        <taxon>CS clade</taxon>
        <taxon>Chlamydomonadales</taxon>
        <taxon>Volvocaceae</taxon>
        <taxon>Pleodorina</taxon>
    </lineage>
</organism>
<comment type="caution">
    <text evidence="1">The sequence shown here is derived from an EMBL/GenBank/DDBJ whole genome shotgun (WGS) entry which is preliminary data.</text>
</comment>
<accession>A0A9W6F1I8</accession>
<gene>
    <name evidence="1" type="primary">PLEST002446</name>
    <name evidence="1" type="ORF">PLESTB_000689600</name>
</gene>
<proteinExistence type="predicted"/>
<protein>
    <submittedName>
        <fullName evidence="1">Uncharacterized protein</fullName>
    </submittedName>
</protein>
<dbReference type="EMBL" id="BRXU01000007">
    <property type="protein sequence ID" value="GLC52932.1"/>
    <property type="molecule type" value="Genomic_DNA"/>
</dbReference>
<dbReference type="AlphaFoldDB" id="A0A9W6F1I8"/>
<dbReference type="Proteomes" id="UP001165080">
    <property type="component" value="Unassembled WGS sequence"/>
</dbReference>
<evidence type="ECO:0000313" key="1">
    <source>
        <dbReference type="EMBL" id="GLC52932.1"/>
    </source>
</evidence>
<evidence type="ECO:0000313" key="2">
    <source>
        <dbReference type="Proteomes" id="UP001165080"/>
    </source>
</evidence>